<evidence type="ECO:0000313" key="3">
    <source>
        <dbReference type="Proteomes" id="UP000434639"/>
    </source>
</evidence>
<comment type="caution">
    <text evidence="2">The sequence shown here is derived from an EMBL/GenBank/DDBJ whole genome shotgun (WGS) entry which is preliminary data.</text>
</comment>
<dbReference type="OrthoDB" id="2427034at2"/>
<evidence type="ECO:0008006" key="4">
    <source>
        <dbReference type="Google" id="ProtNLM"/>
    </source>
</evidence>
<feature type="region of interest" description="Disordered" evidence="1">
    <location>
        <begin position="243"/>
        <end position="272"/>
    </location>
</feature>
<feature type="region of interest" description="Disordered" evidence="1">
    <location>
        <begin position="113"/>
        <end position="168"/>
    </location>
</feature>
<feature type="compositionally biased region" description="Acidic residues" evidence="1">
    <location>
        <begin position="141"/>
        <end position="150"/>
    </location>
</feature>
<keyword evidence="3" id="KW-1185">Reference proteome</keyword>
<evidence type="ECO:0000256" key="1">
    <source>
        <dbReference type="SAM" id="MobiDB-lite"/>
    </source>
</evidence>
<dbReference type="AlphaFoldDB" id="A0A7X2S3F2"/>
<dbReference type="Gene3D" id="3.30.70.60">
    <property type="match status" value="1"/>
</dbReference>
<gene>
    <name evidence="2" type="ORF">GKZ89_06085</name>
</gene>
<proteinExistence type="predicted"/>
<dbReference type="Proteomes" id="UP000434639">
    <property type="component" value="Unassembled WGS sequence"/>
</dbReference>
<feature type="compositionally biased region" description="Acidic residues" evidence="1">
    <location>
        <begin position="123"/>
        <end position="132"/>
    </location>
</feature>
<accession>A0A7X2S3F2</accession>
<protein>
    <recommendedName>
        <fullName evidence="4">Pilus assembly protein PilO</fullName>
    </recommendedName>
</protein>
<organism evidence="2 3">
    <name type="scientific">Metabacillus mangrovi</name>
    <dbReference type="NCBI Taxonomy" id="1491830"/>
    <lineage>
        <taxon>Bacteria</taxon>
        <taxon>Bacillati</taxon>
        <taxon>Bacillota</taxon>
        <taxon>Bacilli</taxon>
        <taxon>Bacillales</taxon>
        <taxon>Bacillaceae</taxon>
        <taxon>Metabacillus</taxon>
    </lineage>
</organism>
<dbReference type="EMBL" id="WMIB01000003">
    <property type="protein sequence ID" value="MTH52974.1"/>
    <property type="molecule type" value="Genomic_DNA"/>
</dbReference>
<dbReference type="InterPro" id="IPR014717">
    <property type="entry name" value="Transl_elong_EF1B/ribsomal_bS6"/>
</dbReference>
<reference evidence="2 3" key="1">
    <citation type="journal article" date="2017" name="Int. J. Syst. Evol. Microbiol.">
        <title>Bacillus mangrovi sp. nov., isolated from a sediment sample from a mangrove forest.</title>
        <authorList>
            <person name="Gupta V."/>
            <person name="Singh P.K."/>
            <person name="Korpole S."/>
            <person name="Tanuku N.R.S."/>
            <person name="Pinnaka A.K."/>
        </authorList>
    </citation>
    <scope>NUCLEOTIDE SEQUENCE [LARGE SCALE GENOMIC DNA]</scope>
    <source>
        <strain evidence="2 3">KCTC 33872</strain>
    </source>
</reference>
<sequence>MIQFNKKHLTVAVLTVLLLGAAYAGFYFLILDPMEVQKGSYRDNIRTSEELLAAAEGGGGNAAVLNQYSLAELQMEVPNNRFEEQFLLDLEKAEVLSGSKVTSAVFADQEFTDETAEQQQEAAAEEQADEPAAEPAAEAPPAEDDPEEAAEQTPEGEPASDEPSLPAGMQKVTMTVSLESGDYEGVKRFLSTLETVRRITQVESVTLANPESGMLEETDEEPLTYDVIVSAYYLPSLEELKEQLPPFPKTNPGSVIDPFESPSDENIGETSE</sequence>
<evidence type="ECO:0000313" key="2">
    <source>
        <dbReference type="EMBL" id="MTH52974.1"/>
    </source>
</evidence>
<dbReference type="RefSeq" id="WP_155111504.1">
    <property type="nucleotide sequence ID" value="NZ_WMIB01000003.1"/>
</dbReference>
<feature type="compositionally biased region" description="Acidic residues" evidence="1">
    <location>
        <begin position="262"/>
        <end position="272"/>
    </location>
</feature>
<name>A0A7X2S3F2_9BACI</name>